<evidence type="ECO:0000256" key="7">
    <source>
        <dbReference type="ARBA" id="ARBA00011893"/>
    </source>
</evidence>
<dbReference type="GO" id="GO:0003999">
    <property type="term" value="F:adenine phosphoribosyltransferase activity"/>
    <property type="evidence" value="ECO:0007669"/>
    <property type="project" value="UniProtKB-EC"/>
</dbReference>
<feature type="domain" description="Phosphoribosyltransferase" evidence="12">
    <location>
        <begin position="53"/>
        <end position="152"/>
    </location>
</feature>
<sequence>MSENTICLTDYIRDVPDFPKKGILFKDITPLLSDRDALAGAIDALTVPFAKAGIQHVAAVEARGFIFGSAVAKALNAGFIPVRKPGKLPYKTDSVTYELEYGSDTVEVHSDSIKPGEKVLMVDDLLATGGTMAAACKLMEKLGAEIHALTFLIELASLGGREKLQGYDIHSVITY</sequence>
<evidence type="ECO:0000256" key="2">
    <source>
        <dbReference type="ARBA" id="ARBA00003968"/>
    </source>
</evidence>
<evidence type="ECO:0000256" key="1">
    <source>
        <dbReference type="ARBA" id="ARBA00000868"/>
    </source>
</evidence>
<dbReference type="HAMAP" id="MF_00004">
    <property type="entry name" value="Aden_phosphoribosyltr"/>
    <property type="match status" value="1"/>
</dbReference>
<comment type="subunit">
    <text evidence="6">Homodimer.</text>
</comment>
<evidence type="ECO:0000256" key="5">
    <source>
        <dbReference type="ARBA" id="ARBA00008391"/>
    </source>
</evidence>
<dbReference type="GO" id="GO:0006166">
    <property type="term" value="P:purine ribonucleoside salvage"/>
    <property type="evidence" value="ECO:0007669"/>
    <property type="project" value="UniProtKB-KW"/>
</dbReference>
<dbReference type="EC" id="2.4.2.7" evidence="7"/>
<protein>
    <recommendedName>
        <fullName evidence="7">adenine phosphoribosyltransferase</fullName>
        <ecNumber evidence="7">2.4.2.7</ecNumber>
    </recommendedName>
</protein>
<dbReference type="NCBIfam" id="NF002636">
    <property type="entry name" value="PRK02304.1-5"/>
    <property type="match status" value="1"/>
</dbReference>
<reference evidence="13" key="1">
    <citation type="journal article" date="2015" name="Nature">
        <title>Complex archaea that bridge the gap between prokaryotes and eukaryotes.</title>
        <authorList>
            <person name="Spang A."/>
            <person name="Saw J.H."/>
            <person name="Jorgensen S.L."/>
            <person name="Zaremba-Niedzwiedzka K."/>
            <person name="Martijn J."/>
            <person name="Lind A.E."/>
            <person name="van Eijk R."/>
            <person name="Schleper C."/>
            <person name="Guy L."/>
            <person name="Ettema T.J."/>
        </authorList>
    </citation>
    <scope>NUCLEOTIDE SEQUENCE</scope>
</reference>
<evidence type="ECO:0000313" key="13">
    <source>
        <dbReference type="EMBL" id="KKK62843.1"/>
    </source>
</evidence>
<dbReference type="InterPro" id="IPR029057">
    <property type="entry name" value="PRTase-like"/>
</dbReference>
<dbReference type="GO" id="GO:0006168">
    <property type="term" value="P:adenine salvage"/>
    <property type="evidence" value="ECO:0007669"/>
    <property type="project" value="InterPro"/>
</dbReference>
<evidence type="ECO:0000256" key="9">
    <source>
        <dbReference type="ARBA" id="ARBA00022676"/>
    </source>
</evidence>
<dbReference type="AlphaFoldDB" id="A0A0F8X1Q1"/>
<name>A0A0F8X1Q1_9ZZZZ</name>
<dbReference type="GO" id="GO:0016208">
    <property type="term" value="F:AMP binding"/>
    <property type="evidence" value="ECO:0007669"/>
    <property type="project" value="TreeGrafter"/>
</dbReference>
<accession>A0A0F8X1Q1</accession>
<dbReference type="NCBIfam" id="NF002634">
    <property type="entry name" value="PRK02304.1-3"/>
    <property type="match status" value="1"/>
</dbReference>
<evidence type="ECO:0000256" key="8">
    <source>
        <dbReference type="ARBA" id="ARBA00022490"/>
    </source>
</evidence>
<dbReference type="CDD" id="cd06223">
    <property type="entry name" value="PRTases_typeI"/>
    <property type="match status" value="1"/>
</dbReference>
<evidence type="ECO:0000256" key="10">
    <source>
        <dbReference type="ARBA" id="ARBA00022679"/>
    </source>
</evidence>
<proteinExistence type="inferred from homology"/>
<comment type="catalytic activity">
    <reaction evidence="1">
        <text>AMP + diphosphate = 5-phospho-alpha-D-ribose 1-diphosphate + adenine</text>
        <dbReference type="Rhea" id="RHEA:16609"/>
        <dbReference type="ChEBI" id="CHEBI:16708"/>
        <dbReference type="ChEBI" id="CHEBI:33019"/>
        <dbReference type="ChEBI" id="CHEBI:58017"/>
        <dbReference type="ChEBI" id="CHEBI:456215"/>
        <dbReference type="EC" id="2.4.2.7"/>
    </reaction>
</comment>
<gene>
    <name evidence="13" type="ORF">LCGC14_3000270</name>
</gene>
<keyword evidence="11" id="KW-0660">Purine salvage</keyword>
<dbReference type="InterPro" id="IPR005764">
    <property type="entry name" value="Ade_phspho_trans"/>
</dbReference>
<comment type="function">
    <text evidence="2">Catalyzes a salvage reaction resulting in the formation of AMP, that is energically less costly than de novo synthesis.</text>
</comment>
<dbReference type="FunFam" id="3.40.50.2020:FF:000004">
    <property type="entry name" value="Adenine phosphoribosyltransferase"/>
    <property type="match status" value="1"/>
</dbReference>
<evidence type="ECO:0000259" key="12">
    <source>
        <dbReference type="Pfam" id="PF00156"/>
    </source>
</evidence>
<dbReference type="Pfam" id="PF00156">
    <property type="entry name" value="Pribosyltran"/>
    <property type="match status" value="1"/>
</dbReference>
<evidence type="ECO:0000256" key="4">
    <source>
        <dbReference type="ARBA" id="ARBA00004659"/>
    </source>
</evidence>
<dbReference type="GO" id="GO:0002055">
    <property type="term" value="F:adenine binding"/>
    <property type="evidence" value="ECO:0007669"/>
    <property type="project" value="TreeGrafter"/>
</dbReference>
<dbReference type="PANTHER" id="PTHR32315:SF3">
    <property type="entry name" value="ADENINE PHOSPHORIBOSYLTRANSFERASE"/>
    <property type="match status" value="1"/>
</dbReference>
<comment type="similarity">
    <text evidence="5">Belongs to the purine/pyrimidine phosphoribosyltransferase family.</text>
</comment>
<evidence type="ECO:0000256" key="3">
    <source>
        <dbReference type="ARBA" id="ARBA00004496"/>
    </source>
</evidence>
<keyword evidence="8" id="KW-0963">Cytoplasm</keyword>
<dbReference type="EMBL" id="LAZR01061801">
    <property type="protein sequence ID" value="KKK62843.1"/>
    <property type="molecule type" value="Genomic_DNA"/>
</dbReference>
<evidence type="ECO:0000256" key="11">
    <source>
        <dbReference type="ARBA" id="ARBA00022726"/>
    </source>
</evidence>
<dbReference type="InterPro" id="IPR050054">
    <property type="entry name" value="UPRTase/APRTase"/>
</dbReference>
<dbReference type="GO" id="GO:0005737">
    <property type="term" value="C:cytoplasm"/>
    <property type="evidence" value="ECO:0007669"/>
    <property type="project" value="UniProtKB-SubCell"/>
</dbReference>
<dbReference type="GO" id="GO:0044209">
    <property type="term" value="P:AMP salvage"/>
    <property type="evidence" value="ECO:0007669"/>
    <property type="project" value="UniProtKB-UniPathway"/>
</dbReference>
<evidence type="ECO:0000256" key="6">
    <source>
        <dbReference type="ARBA" id="ARBA00011738"/>
    </source>
</evidence>
<organism evidence="13">
    <name type="scientific">marine sediment metagenome</name>
    <dbReference type="NCBI Taxonomy" id="412755"/>
    <lineage>
        <taxon>unclassified sequences</taxon>
        <taxon>metagenomes</taxon>
        <taxon>ecological metagenomes</taxon>
    </lineage>
</organism>
<keyword evidence="9" id="KW-0328">Glycosyltransferase</keyword>
<comment type="caution">
    <text evidence="13">The sequence shown here is derived from an EMBL/GenBank/DDBJ whole genome shotgun (WGS) entry which is preliminary data.</text>
</comment>
<dbReference type="SUPFAM" id="SSF53271">
    <property type="entry name" value="PRTase-like"/>
    <property type="match status" value="1"/>
</dbReference>
<keyword evidence="10" id="KW-0808">Transferase</keyword>
<dbReference type="NCBIfam" id="TIGR01090">
    <property type="entry name" value="apt"/>
    <property type="match status" value="1"/>
</dbReference>
<dbReference type="PANTHER" id="PTHR32315">
    <property type="entry name" value="ADENINE PHOSPHORIBOSYLTRANSFERASE"/>
    <property type="match status" value="1"/>
</dbReference>
<comment type="subcellular location">
    <subcellularLocation>
        <location evidence="3">Cytoplasm</location>
    </subcellularLocation>
</comment>
<comment type="pathway">
    <text evidence="4">Purine metabolism; AMP biosynthesis via salvage pathway; AMP from adenine: step 1/1.</text>
</comment>
<dbReference type="Gene3D" id="3.40.50.2020">
    <property type="match status" value="1"/>
</dbReference>
<dbReference type="UniPathway" id="UPA00588">
    <property type="reaction ID" value="UER00646"/>
</dbReference>
<dbReference type="InterPro" id="IPR000836">
    <property type="entry name" value="PRTase_dom"/>
</dbReference>